<accession>A0A182UNZ5</accession>
<keyword evidence="3" id="KW-1185">Reference proteome</keyword>
<dbReference type="VEuPathDB" id="VectorBase:AMEM001155"/>
<dbReference type="AlphaFoldDB" id="A0A182UNZ5"/>
<dbReference type="Proteomes" id="UP000075903">
    <property type="component" value="Unassembled WGS sequence"/>
</dbReference>
<reference evidence="2" key="1">
    <citation type="submission" date="2020-05" db="UniProtKB">
        <authorList>
            <consortium name="EnsemblMetazoa"/>
        </authorList>
    </citation>
    <scope>IDENTIFICATION</scope>
    <source>
        <strain evidence="2">MAF</strain>
    </source>
</reference>
<sequence>MIGSSSPAGGPGPPAALFEPPEGPAPPPDRLLVPADIRRDPSLVVVEELPPLDDSPSLPIPLLSFACRFAELMEELEADVDVAPEPDPDGEAAMVAPGVIGSADDACITLLVAVDAIEPPLPGPPPPVPLPAAFEPPAEAPPVLPLAPFPFCCCDFIIDGADADDDGVEDAVTDDAAVGDCGEETEVEPLPRRKASRSSSVWWERDFVFTPGAGLAPDEGPILWKYSIPAAVAPPPPAPPAPL</sequence>
<protein>
    <submittedName>
        <fullName evidence="2">Uncharacterized protein</fullName>
    </submittedName>
</protein>
<name>A0A182UNZ5_ANOME</name>
<proteinExistence type="predicted"/>
<evidence type="ECO:0000313" key="3">
    <source>
        <dbReference type="Proteomes" id="UP000075903"/>
    </source>
</evidence>
<feature type="region of interest" description="Disordered" evidence="1">
    <location>
        <begin position="174"/>
        <end position="195"/>
    </location>
</feature>
<dbReference type="EnsemblMetazoa" id="AMEM001155-RA">
    <property type="protein sequence ID" value="AMEM001155-PA"/>
    <property type="gene ID" value="AMEM001155"/>
</dbReference>
<organism evidence="2 3">
    <name type="scientific">Anopheles merus</name>
    <name type="common">Mosquito</name>
    <dbReference type="NCBI Taxonomy" id="30066"/>
    <lineage>
        <taxon>Eukaryota</taxon>
        <taxon>Metazoa</taxon>
        <taxon>Ecdysozoa</taxon>
        <taxon>Arthropoda</taxon>
        <taxon>Hexapoda</taxon>
        <taxon>Insecta</taxon>
        <taxon>Pterygota</taxon>
        <taxon>Neoptera</taxon>
        <taxon>Endopterygota</taxon>
        <taxon>Diptera</taxon>
        <taxon>Nematocera</taxon>
        <taxon>Culicoidea</taxon>
        <taxon>Culicidae</taxon>
        <taxon>Anophelinae</taxon>
        <taxon>Anopheles</taxon>
    </lineage>
</organism>
<feature type="region of interest" description="Disordered" evidence="1">
    <location>
        <begin position="1"/>
        <end position="34"/>
    </location>
</feature>
<evidence type="ECO:0000256" key="1">
    <source>
        <dbReference type="SAM" id="MobiDB-lite"/>
    </source>
</evidence>
<evidence type="ECO:0000313" key="2">
    <source>
        <dbReference type="EnsemblMetazoa" id="AMEM001155-PA"/>
    </source>
</evidence>